<dbReference type="Proteomes" id="UP000019763">
    <property type="component" value="Unassembled WGS sequence"/>
</dbReference>
<proteinExistence type="predicted"/>
<feature type="domain" description="tRNA/rRNA methyltransferase SpoU type" evidence="4">
    <location>
        <begin position="56"/>
        <end position="164"/>
    </location>
</feature>
<dbReference type="GO" id="GO:0032259">
    <property type="term" value="P:methylation"/>
    <property type="evidence" value="ECO:0007669"/>
    <property type="project" value="UniProtKB-KW"/>
</dbReference>
<dbReference type="InterPro" id="IPR029026">
    <property type="entry name" value="tRNA_m1G_MTases_N"/>
</dbReference>
<keyword evidence="2" id="KW-0808">Transferase</keyword>
<reference evidence="5" key="1">
    <citation type="submission" date="2013-12" db="EMBL/GenBank/DDBJ databases">
        <authorList>
            <person name="Omoto C.K."/>
            <person name="Sibley D."/>
            <person name="Venepally P."/>
            <person name="Hadjithomas M."/>
            <person name="Karamycheva S."/>
            <person name="Brunk B."/>
            <person name="Roos D."/>
            <person name="Caler E."/>
            <person name="Lorenzi H."/>
        </authorList>
    </citation>
    <scope>NUCLEOTIDE SEQUENCE</scope>
</reference>
<dbReference type="SUPFAM" id="SSF75217">
    <property type="entry name" value="alpha/beta knot"/>
    <property type="match status" value="1"/>
</dbReference>
<dbReference type="RefSeq" id="XP_011129682.1">
    <property type="nucleotide sequence ID" value="XM_011131380.1"/>
</dbReference>
<evidence type="ECO:0000259" key="4">
    <source>
        <dbReference type="Pfam" id="PF00588"/>
    </source>
</evidence>
<dbReference type="GeneID" id="22911804"/>
<feature type="region of interest" description="Disordered" evidence="3">
    <location>
        <begin position="194"/>
        <end position="227"/>
    </location>
</feature>
<dbReference type="VEuPathDB" id="CryptoDB:GNI_049640"/>
<protein>
    <submittedName>
        <fullName evidence="5">TrmH family RNA methyltransferase</fullName>
    </submittedName>
</protein>
<keyword evidence="6" id="KW-1185">Reference proteome</keyword>
<sequence>MVQAYLILNNIGKRGNFGTLIRSAAAMGIQDIFVVGAEKLRTFGNQVCITARIDYTCWFRQKRFISVSQNTLSKCRLHYWNTLVELKEFLQSRDIKVVGIEIDDKSTALTETDFTNQDIAFMLGNEGTGMNAKQKQICDSFVYIEHFSGATASLNVAVAGGIVFHRYAIQNSKATQKRDGQKYVVQESVAEFEDLSQPNRGREYHRHDPADLSDLDLSFGGLERNED</sequence>
<dbReference type="GO" id="GO:0006396">
    <property type="term" value="P:RNA processing"/>
    <property type="evidence" value="ECO:0007669"/>
    <property type="project" value="InterPro"/>
</dbReference>
<dbReference type="GO" id="GO:0008173">
    <property type="term" value="F:RNA methyltransferase activity"/>
    <property type="evidence" value="ECO:0007669"/>
    <property type="project" value="InterPro"/>
</dbReference>
<comment type="caution">
    <text evidence="5">The sequence shown here is derived from an EMBL/GenBank/DDBJ whole genome shotgun (WGS) entry which is preliminary data.</text>
</comment>
<accession>A0A023B9I7</accession>
<dbReference type="OrthoDB" id="270651at2759"/>
<evidence type="ECO:0000256" key="2">
    <source>
        <dbReference type="ARBA" id="ARBA00022679"/>
    </source>
</evidence>
<dbReference type="OMA" id="CDHFVYI"/>
<dbReference type="Pfam" id="PF00588">
    <property type="entry name" value="SpoU_methylase"/>
    <property type="match status" value="1"/>
</dbReference>
<dbReference type="GO" id="GO:0003723">
    <property type="term" value="F:RNA binding"/>
    <property type="evidence" value="ECO:0007669"/>
    <property type="project" value="InterPro"/>
</dbReference>
<name>A0A023B9I7_GRENI</name>
<evidence type="ECO:0000313" key="5">
    <source>
        <dbReference type="EMBL" id="EZG72987.1"/>
    </source>
</evidence>
<keyword evidence="1 5" id="KW-0489">Methyltransferase</keyword>
<organism evidence="5 6">
    <name type="scientific">Gregarina niphandrodes</name>
    <name type="common">Septate eugregarine</name>
    <dbReference type="NCBI Taxonomy" id="110365"/>
    <lineage>
        <taxon>Eukaryota</taxon>
        <taxon>Sar</taxon>
        <taxon>Alveolata</taxon>
        <taxon>Apicomplexa</taxon>
        <taxon>Conoidasida</taxon>
        <taxon>Gregarinasina</taxon>
        <taxon>Eugregarinorida</taxon>
        <taxon>Gregarinidae</taxon>
        <taxon>Gregarina</taxon>
    </lineage>
</organism>
<gene>
    <name evidence="5" type="ORF">GNI_049640</name>
</gene>
<dbReference type="InterPro" id="IPR029028">
    <property type="entry name" value="Alpha/beta_knot_MTases"/>
</dbReference>
<feature type="compositionally biased region" description="Basic and acidic residues" evidence="3">
    <location>
        <begin position="200"/>
        <end position="210"/>
    </location>
</feature>
<dbReference type="PANTHER" id="PTHR43191:SF7">
    <property type="entry name" value="OBP33PEP LIKE PROTEIN"/>
    <property type="match status" value="1"/>
</dbReference>
<dbReference type="EMBL" id="AFNH02000384">
    <property type="protein sequence ID" value="EZG72987.1"/>
    <property type="molecule type" value="Genomic_DNA"/>
</dbReference>
<dbReference type="AlphaFoldDB" id="A0A023B9I7"/>
<evidence type="ECO:0000313" key="6">
    <source>
        <dbReference type="Proteomes" id="UP000019763"/>
    </source>
</evidence>
<evidence type="ECO:0000256" key="3">
    <source>
        <dbReference type="SAM" id="MobiDB-lite"/>
    </source>
</evidence>
<dbReference type="InterPro" id="IPR051259">
    <property type="entry name" value="rRNA_Methyltransferase"/>
</dbReference>
<evidence type="ECO:0000256" key="1">
    <source>
        <dbReference type="ARBA" id="ARBA00022603"/>
    </source>
</evidence>
<dbReference type="PANTHER" id="PTHR43191">
    <property type="entry name" value="RRNA METHYLTRANSFERASE 3"/>
    <property type="match status" value="1"/>
</dbReference>
<dbReference type="Gene3D" id="3.40.1280.10">
    <property type="match status" value="1"/>
</dbReference>
<dbReference type="InterPro" id="IPR001537">
    <property type="entry name" value="SpoU_MeTrfase"/>
</dbReference>
<dbReference type="eggNOG" id="KOG0838">
    <property type="taxonomic scope" value="Eukaryota"/>
</dbReference>